<feature type="compositionally biased region" description="Polar residues" evidence="1">
    <location>
        <begin position="181"/>
        <end position="191"/>
    </location>
</feature>
<feature type="region of interest" description="Disordered" evidence="1">
    <location>
        <begin position="1"/>
        <end position="34"/>
    </location>
</feature>
<name>A0A364MX61_STELY</name>
<feature type="region of interest" description="Disordered" evidence="1">
    <location>
        <begin position="84"/>
        <end position="305"/>
    </location>
</feature>
<protein>
    <recommendedName>
        <fullName evidence="4">C3H1-type domain-containing protein</fullName>
    </recommendedName>
</protein>
<dbReference type="AlphaFoldDB" id="A0A364MX61"/>
<feature type="compositionally biased region" description="Polar residues" evidence="1">
    <location>
        <begin position="291"/>
        <end position="305"/>
    </location>
</feature>
<accession>A0A364MX61</accession>
<evidence type="ECO:0000256" key="1">
    <source>
        <dbReference type="SAM" id="MobiDB-lite"/>
    </source>
</evidence>
<keyword evidence="3" id="KW-1185">Reference proteome</keyword>
<gene>
    <name evidence="2" type="ORF">DDE83_007081</name>
</gene>
<feature type="region of interest" description="Disordered" evidence="1">
    <location>
        <begin position="424"/>
        <end position="492"/>
    </location>
</feature>
<dbReference type="STRING" id="183478.A0A364MX61"/>
<evidence type="ECO:0000313" key="3">
    <source>
        <dbReference type="Proteomes" id="UP000249619"/>
    </source>
</evidence>
<organism evidence="2 3">
    <name type="scientific">Stemphylium lycopersici</name>
    <name type="common">Tomato gray leaf spot disease fungus</name>
    <name type="synonym">Thyrospora lycopersici</name>
    <dbReference type="NCBI Taxonomy" id="183478"/>
    <lineage>
        <taxon>Eukaryota</taxon>
        <taxon>Fungi</taxon>
        <taxon>Dikarya</taxon>
        <taxon>Ascomycota</taxon>
        <taxon>Pezizomycotina</taxon>
        <taxon>Dothideomycetes</taxon>
        <taxon>Pleosporomycetidae</taxon>
        <taxon>Pleosporales</taxon>
        <taxon>Pleosporineae</taxon>
        <taxon>Pleosporaceae</taxon>
        <taxon>Stemphylium</taxon>
    </lineage>
</organism>
<feature type="compositionally biased region" description="Polar residues" evidence="1">
    <location>
        <begin position="198"/>
        <end position="216"/>
    </location>
</feature>
<dbReference type="Proteomes" id="UP000249619">
    <property type="component" value="Unassembled WGS sequence"/>
</dbReference>
<reference evidence="3" key="1">
    <citation type="submission" date="2018-05" db="EMBL/GenBank/DDBJ databases">
        <title>Draft genome sequence of Stemphylium lycopersici strain CIDEFI 213.</title>
        <authorList>
            <person name="Medina R."/>
            <person name="Franco M.E.E."/>
            <person name="Lucentini C.G."/>
            <person name="Saparrat M.C.N."/>
            <person name="Balatti P.A."/>
        </authorList>
    </citation>
    <scope>NUCLEOTIDE SEQUENCE [LARGE SCALE GENOMIC DNA]</scope>
    <source>
        <strain evidence="3">CIDEFI 213</strain>
    </source>
</reference>
<feature type="compositionally biased region" description="Polar residues" evidence="1">
    <location>
        <begin position="426"/>
        <end position="451"/>
    </location>
</feature>
<feature type="compositionally biased region" description="Basic and acidic residues" evidence="1">
    <location>
        <begin position="131"/>
        <end position="140"/>
    </location>
</feature>
<feature type="compositionally biased region" description="Basic and acidic residues" evidence="1">
    <location>
        <begin position="103"/>
        <end position="122"/>
    </location>
</feature>
<evidence type="ECO:0008006" key="4">
    <source>
        <dbReference type="Google" id="ProtNLM"/>
    </source>
</evidence>
<comment type="caution">
    <text evidence="2">The sequence shown here is derived from an EMBL/GenBank/DDBJ whole genome shotgun (WGS) entry which is preliminary data.</text>
</comment>
<sequence length="799" mass="89922">MGRLQPSRPDRYARSTWEPKSSFNPPDEYGNVLPGTPIVLQHWYEKKKSMTGPDFRNYCQKHEDRFVEAIEKAQAERLVKLVKREKKRQKATARKKRASPIVSDKHDDDEPTPSRRSQERISPKNTAPPEVAREGRDPISARHPRRVRKSSIVQSESSLSESDLTEDLMMGELDENKITHESTGAKATTETSKPRLGSAQSNRTPSKPAATPTNSKPAVRPSRNKSASTKVPQTSSGSPADINPQITNPQKDVTCTNPNRSPERTDTLLLASARRKSTADGSTRSVGCASSERSSAPTPSTGIQIVNQPKTQLRSEWKNGKSQFSTLHYRAVTQKRSRNEGTPDPAALEIVNGPSSNLRPKARAIDDVLDPNGQDYPVGDPAGLIPHKYRKPPLTCSHWLYKPNGCYKSDEQCDFAHRNTGWIVSERQSNGKPTQINRNLRPQSEKANGSAPQPPGVLRRKSMPQADAGSMCPPQHIPSQTPPNVCFPPPPPPPIEFPPPEATCEKLQKRIHSVCKLDFQDMFARNDSKGATTLMDLRAFLVFHPEQHSEELEIITRWLLMHHVQVAGIHYQGAWAVFQQQIKRGGSGVVIEGIEYDPALSNAQAVCRYAPIEVFPVGGFIYITDEVLEREPLLALRIVELFFEKIVRLKQLEGPLSLGQQVDDATLLWRLCVRPELMEHLIQYCEEHEDELKAGDADMQSRAQLYRILAETKYIEQDDPSEPLSLVPDKFPILSERRIIADCEPVDYFNTLARSQEDANISMIRYYAGLQVDMRRDYRHFFIVHIEPTAPGSHTWEMR</sequence>
<proteinExistence type="predicted"/>
<dbReference type="EMBL" id="QGDH01000120">
    <property type="protein sequence ID" value="RAR06117.1"/>
    <property type="molecule type" value="Genomic_DNA"/>
</dbReference>
<feature type="compositionally biased region" description="Basic residues" evidence="1">
    <location>
        <begin position="84"/>
        <end position="98"/>
    </location>
</feature>
<evidence type="ECO:0000313" key="2">
    <source>
        <dbReference type="EMBL" id="RAR06117.1"/>
    </source>
</evidence>
<feature type="compositionally biased region" description="Polar residues" evidence="1">
    <location>
        <begin position="224"/>
        <end position="260"/>
    </location>
</feature>